<comment type="caution">
    <text evidence="12">The sequence shown here is derived from an EMBL/GenBank/DDBJ whole genome shotgun (WGS) entry which is preliminary data.</text>
</comment>
<keyword evidence="5" id="KW-0808">Transferase</keyword>
<dbReference type="RefSeq" id="WP_140915031.1">
    <property type="nucleotide sequence ID" value="NZ_VHHP01000009.1"/>
</dbReference>
<reference evidence="12" key="1">
    <citation type="submission" date="2019-06" db="EMBL/GenBank/DDBJ databases">
        <title>Mycoplasma neophronis type strain whole genome sequence.</title>
        <authorList>
            <person name="Spergser J."/>
        </authorList>
    </citation>
    <scope>NUCLEOTIDE SEQUENCE [LARGE SCALE GENOMIC DNA]</scope>
    <source>
        <strain evidence="12">DSM 24097</strain>
    </source>
</reference>
<dbReference type="EMBL" id="VHHP01000009">
    <property type="protein sequence ID" value="TPR53263.1"/>
    <property type="molecule type" value="Genomic_DNA"/>
</dbReference>
<evidence type="ECO:0000256" key="10">
    <source>
        <dbReference type="ARBA" id="ARBA00049494"/>
    </source>
</evidence>
<dbReference type="NCBIfam" id="NF045965">
    <property type="entry name" value="RibF_rel"/>
    <property type="match status" value="1"/>
</dbReference>
<evidence type="ECO:0000256" key="3">
    <source>
        <dbReference type="ARBA" id="ARBA00022630"/>
    </source>
</evidence>
<keyword evidence="7" id="KW-0547">Nucleotide-binding</keyword>
<keyword evidence="9" id="KW-0067">ATP-binding</keyword>
<keyword evidence="8" id="KW-0274">FAD</keyword>
<evidence type="ECO:0000259" key="11">
    <source>
        <dbReference type="Pfam" id="PF06574"/>
    </source>
</evidence>
<evidence type="ECO:0000256" key="2">
    <source>
        <dbReference type="ARBA" id="ARBA00012393"/>
    </source>
</evidence>
<gene>
    <name evidence="12" type="ORF">FJR74_02870</name>
</gene>
<protein>
    <recommendedName>
        <fullName evidence="2">FAD synthase</fullName>
        <ecNumber evidence="2">2.7.7.2</ecNumber>
    </recommendedName>
</protein>
<evidence type="ECO:0000256" key="7">
    <source>
        <dbReference type="ARBA" id="ARBA00022741"/>
    </source>
</evidence>
<accession>A0ABY2YZ84</accession>
<comment type="catalytic activity">
    <reaction evidence="10">
        <text>FMN + ATP + H(+) = FAD + diphosphate</text>
        <dbReference type="Rhea" id="RHEA:17237"/>
        <dbReference type="ChEBI" id="CHEBI:15378"/>
        <dbReference type="ChEBI" id="CHEBI:30616"/>
        <dbReference type="ChEBI" id="CHEBI:33019"/>
        <dbReference type="ChEBI" id="CHEBI:57692"/>
        <dbReference type="ChEBI" id="CHEBI:58210"/>
        <dbReference type="EC" id="2.7.7.2"/>
    </reaction>
</comment>
<proteinExistence type="predicted"/>
<sequence>MKIYSWNFINKLPIQDELILCVGSFETLHLGHYELFKIAKSLKAMHSEKKMAIMIFQSPVKNGKVQNKKALQPKARLYTLAELGFDYAFVIDLNEEIMNMDYHMFIKALIDNHVTDVVCGPDFRYGFNRMGTIDKLKKHFNVSIADERKVNKRKISSTLINELIAEGNINGMNELLLQNYAFITNMDHFEYAYPENLNRLRSGIYIVNAVIDGFEYHGITLINLIKKTDEEDNAQNNMLYLFDLQIVPSKYQEIYIEFLHTIRYINNERENSINENDLEIGRNFFIKK</sequence>
<dbReference type="Gene3D" id="3.40.50.620">
    <property type="entry name" value="HUPs"/>
    <property type="match status" value="1"/>
</dbReference>
<dbReference type="EC" id="2.7.7.2" evidence="2"/>
<dbReference type="Proteomes" id="UP000316851">
    <property type="component" value="Unassembled WGS sequence"/>
</dbReference>
<keyword evidence="6" id="KW-0548">Nucleotidyltransferase</keyword>
<evidence type="ECO:0000313" key="12">
    <source>
        <dbReference type="EMBL" id="TPR53263.1"/>
    </source>
</evidence>
<evidence type="ECO:0000256" key="8">
    <source>
        <dbReference type="ARBA" id="ARBA00022827"/>
    </source>
</evidence>
<dbReference type="InterPro" id="IPR015864">
    <property type="entry name" value="FAD_synthase"/>
</dbReference>
<keyword evidence="4" id="KW-0288">FMN</keyword>
<evidence type="ECO:0000256" key="4">
    <source>
        <dbReference type="ARBA" id="ARBA00022643"/>
    </source>
</evidence>
<evidence type="ECO:0000256" key="1">
    <source>
        <dbReference type="ARBA" id="ARBA00004726"/>
    </source>
</evidence>
<organism evidence="12 13">
    <name type="scientific">Metamycoplasma neophronis</name>
    <dbReference type="NCBI Taxonomy" id="872983"/>
    <lineage>
        <taxon>Bacteria</taxon>
        <taxon>Bacillati</taxon>
        <taxon>Mycoplasmatota</taxon>
        <taxon>Mycoplasmoidales</taxon>
        <taxon>Metamycoplasmataceae</taxon>
        <taxon>Metamycoplasma</taxon>
    </lineage>
</organism>
<dbReference type="Pfam" id="PF06574">
    <property type="entry name" value="FAD_syn"/>
    <property type="match status" value="1"/>
</dbReference>
<keyword evidence="13" id="KW-1185">Reference proteome</keyword>
<keyword evidence="3" id="KW-0285">Flavoprotein</keyword>
<dbReference type="SUPFAM" id="SSF52374">
    <property type="entry name" value="Nucleotidylyl transferase"/>
    <property type="match status" value="1"/>
</dbReference>
<evidence type="ECO:0000256" key="9">
    <source>
        <dbReference type="ARBA" id="ARBA00022840"/>
    </source>
</evidence>
<dbReference type="NCBIfam" id="NF005518">
    <property type="entry name" value="PRK07143.1"/>
    <property type="match status" value="1"/>
</dbReference>
<feature type="domain" description="FAD synthetase" evidence="11">
    <location>
        <begin position="15"/>
        <end position="158"/>
    </location>
</feature>
<dbReference type="InterPro" id="IPR014729">
    <property type="entry name" value="Rossmann-like_a/b/a_fold"/>
</dbReference>
<comment type="pathway">
    <text evidence="1">Cofactor biosynthesis; FAD biosynthesis; FAD from FMN: step 1/1.</text>
</comment>
<evidence type="ECO:0000313" key="13">
    <source>
        <dbReference type="Proteomes" id="UP000316851"/>
    </source>
</evidence>
<name>A0ABY2YZ84_9BACT</name>
<evidence type="ECO:0000256" key="6">
    <source>
        <dbReference type="ARBA" id="ARBA00022695"/>
    </source>
</evidence>
<evidence type="ECO:0000256" key="5">
    <source>
        <dbReference type="ARBA" id="ARBA00022679"/>
    </source>
</evidence>